<evidence type="ECO:0008006" key="4">
    <source>
        <dbReference type="Google" id="ProtNLM"/>
    </source>
</evidence>
<dbReference type="EMBL" id="CAJVRM010000132">
    <property type="protein sequence ID" value="CAG8975317.1"/>
    <property type="molecule type" value="Genomic_DNA"/>
</dbReference>
<organism evidence="2 3">
    <name type="scientific">Hymenoscyphus albidus</name>
    <dbReference type="NCBI Taxonomy" id="595503"/>
    <lineage>
        <taxon>Eukaryota</taxon>
        <taxon>Fungi</taxon>
        <taxon>Dikarya</taxon>
        <taxon>Ascomycota</taxon>
        <taxon>Pezizomycotina</taxon>
        <taxon>Leotiomycetes</taxon>
        <taxon>Helotiales</taxon>
        <taxon>Helotiaceae</taxon>
        <taxon>Hymenoscyphus</taxon>
    </lineage>
</organism>
<sequence length="269" mass="30342">MSKAVKRKRSVSKETTDSDLQLISNSQSAPKMNPGYKTLLAKSPGGTQFLTSFELALAKAAERSQAESLFKVTPAEAIEEFRRLIALKVYMKDTDGILLSPSPIMDAIWHEVILDTKTYASMQTTLGCTLHHRPEVASVAEKDAVRSDWQRWKQYMPLAERDKDPYRSSSPEEAILEQPPAKKVKYDQSEIQAARKIRLVVVDYFGQRRAHEILAESCVVTEIWKLGNLGVTLDDFRAVCNGQQLQEGHYAEDHRITNGSVVHLVQKLR</sequence>
<evidence type="ECO:0000313" key="2">
    <source>
        <dbReference type="EMBL" id="CAG8975317.1"/>
    </source>
</evidence>
<feature type="region of interest" description="Disordered" evidence="1">
    <location>
        <begin position="1"/>
        <end position="29"/>
    </location>
</feature>
<dbReference type="AlphaFoldDB" id="A0A9N9Q5D1"/>
<keyword evidence="3" id="KW-1185">Reference proteome</keyword>
<protein>
    <recommendedName>
        <fullName evidence="4">Ubiquitin-like domain-containing protein</fullName>
    </recommendedName>
</protein>
<feature type="compositionally biased region" description="Polar residues" evidence="1">
    <location>
        <begin position="18"/>
        <end position="29"/>
    </location>
</feature>
<evidence type="ECO:0000313" key="3">
    <source>
        <dbReference type="Proteomes" id="UP000701801"/>
    </source>
</evidence>
<name>A0A9N9Q5D1_9HELO</name>
<dbReference type="InterPro" id="IPR029071">
    <property type="entry name" value="Ubiquitin-like_domsf"/>
</dbReference>
<reference evidence="2" key="1">
    <citation type="submission" date="2021-07" db="EMBL/GenBank/DDBJ databases">
        <authorList>
            <person name="Durling M."/>
        </authorList>
    </citation>
    <scope>NUCLEOTIDE SEQUENCE</scope>
</reference>
<dbReference type="SUPFAM" id="SSF54236">
    <property type="entry name" value="Ubiquitin-like"/>
    <property type="match status" value="1"/>
</dbReference>
<dbReference type="Gene3D" id="3.10.20.90">
    <property type="entry name" value="Phosphatidylinositol 3-kinase Catalytic Subunit, Chain A, domain 1"/>
    <property type="match status" value="1"/>
</dbReference>
<dbReference type="OrthoDB" id="3553348at2759"/>
<dbReference type="Proteomes" id="UP000701801">
    <property type="component" value="Unassembled WGS sequence"/>
</dbReference>
<feature type="compositionally biased region" description="Basic residues" evidence="1">
    <location>
        <begin position="1"/>
        <end position="10"/>
    </location>
</feature>
<comment type="caution">
    <text evidence="2">The sequence shown here is derived from an EMBL/GenBank/DDBJ whole genome shotgun (WGS) entry which is preliminary data.</text>
</comment>
<proteinExistence type="predicted"/>
<accession>A0A9N9Q5D1</accession>
<evidence type="ECO:0000256" key="1">
    <source>
        <dbReference type="SAM" id="MobiDB-lite"/>
    </source>
</evidence>
<gene>
    <name evidence="2" type="ORF">HYALB_00010560</name>
</gene>